<dbReference type="Proteomes" id="UP000007148">
    <property type="component" value="Unassembled WGS sequence"/>
</dbReference>
<evidence type="ECO:0000256" key="1">
    <source>
        <dbReference type="SAM" id="SignalP"/>
    </source>
</evidence>
<evidence type="ECO:0000313" key="3">
    <source>
        <dbReference type="Proteomes" id="UP000007148"/>
    </source>
</evidence>
<feature type="signal peptide" evidence="1">
    <location>
        <begin position="1"/>
        <end position="19"/>
    </location>
</feature>
<dbReference type="EMBL" id="CAFZ01000342">
    <property type="protein sequence ID" value="CCA74672.1"/>
    <property type="molecule type" value="Genomic_DNA"/>
</dbReference>
<proteinExistence type="predicted"/>
<dbReference type="InParanoid" id="G4TTM9"/>
<dbReference type="AlphaFoldDB" id="G4TTM9"/>
<keyword evidence="1" id="KW-0732">Signal</keyword>
<comment type="caution">
    <text evidence="2">The sequence shown here is derived from an EMBL/GenBank/DDBJ whole genome shotgun (WGS) entry which is preliminary data.</text>
</comment>
<organism evidence="2 3">
    <name type="scientific">Serendipita indica (strain DSM 11827)</name>
    <name type="common">Root endophyte fungus</name>
    <name type="synonym">Piriformospora indica</name>
    <dbReference type="NCBI Taxonomy" id="1109443"/>
    <lineage>
        <taxon>Eukaryota</taxon>
        <taxon>Fungi</taxon>
        <taxon>Dikarya</taxon>
        <taxon>Basidiomycota</taxon>
        <taxon>Agaricomycotina</taxon>
        <taxon>Agaricomycetes</taxon>
        <taxon>Sebacinales</taxon>
        <taxon>Serendipitaceae</taxon>
        <taxon>Serendipita</taxon>
    </lineage>
</organism>
<feature type="chain" id="PRO_5003468880" evidence="1">
    <location>
        <begin position="20"/>
        <end position="81"/>
    </location>
</feature>
<sequence>MKLLLIATAVLPSILMAFATPLVERTACCGLTDEQFNDCVTGCTNDCPPEVANIPFLCYNPCAQTCFLRVERGKRLLGEIM</sequence>
<accession>G4TTM9</accession>
<protein>
    <submittedName>
        <fullName evidence="2">Uncharacterized protein</fullName>
    </submittedName>
</protein>
<evidence type="ECO:0000313" key="2">
    <source>
        <dbReference type="EMBL" id="CCA74672.1"/>
    </source>
</evidence>
<dbReference type="HOGENOM" id="CLU_2574744_0_0_1"/>
<name>G4TTM9_SERID</name>
<keyword evidence="3" id="KW-1185">Reference proteome</keyword>
<reference evidence="2 3" key="1">
    <citation type="journal article" date="2011" name="PLoS Pathog.">
        <title>Endophytic Life Strategies Decoded by Genome and Transcriptome Analyses of the Mutualistic Root Symbiont Piriformospora indica.</title>
        <authorList>
            <person name="Zuccaro A."/>
            <person name="Lahrmann U."/>
            <person name="Guldener U."/>
            <person name="Langen G."/>
            <person name="Pfiffi S."/>
            <person name="Biedenkopf D."/>
            <person name="Wong P."/>
            <person name="Samans B."/>
            <person name="Grimm C."/>
            <person name="Basiewicz M."/>
            <person name="Murat C."/>
            <person name="Martin F."/>
            <person name="Kogel K.H."/>
        </authorList>
    </citation>
    <scope>NUCLEOTIDE SEQUENCE [LARGE SCALE GENOMIC DNA]</scope>
    <source>
        <strain evidence="2 3">DSM 11827</strain>
    </source>
</reference>
<gene>
    <name evidence="2" type="ORF">PIIN_08623</name>
</gene>